<dbReference type="Proteomes" id="UP000523821">
    <property type="component" value="Unassembled WGS sequence"/>
</dbReference>
<name>A0A7W9FPJ1_9HYPH</name>
<reference evidence="1 2" key="1">
    <citation type="submission" date="2020-08" db="EMBL/GenBank/DDBJ databases">
        <title>Genomic Encyclopedia of Type Strains, Phase IV (KMG-IV): sequencing the most valuable type-strain genomes for metagenomic binning, comparative biology and taxonomic classification.</title>
        <authorList>
            <person name="Goeker M."/>
        </authorList>
    </citation>
    <scope>NUCLEOTIDE SEQUENCE [LARGE SCALE GENOMIC DNA]</scope>
    <source>
        <strain evidence="1 2">DSM 16268</strain>
    </source>
</reference>
<keyword evidence="2" id="KW-1185">Reference proteome</keyword>
<protein>
    <submittedName>
        <fullName evidence="1">Pyrroloquinoline quinone biosynthesis protein D</fullName>
    </submittedName>
</protein>
<proteinExistence type="predicted"/>
<evidence type="ECO:0000313" key="2">
    <source>
        <dbReference type="Proteomes" id="UP000523821"/>
    </source>
</evidence>
<dbReference type="RefSeq" id="WP_183857870.1">
    <property type="nucleotide sequence ID" value="NZ_JACHOO010000008.1"/>
</dbReference>
<dbReference type="InterPro" id="IPR041881">
    <property type="entry name" value="PqqD_sf"/>
</dbReference>
<dbReference type="Pfam" id="PF05402">
    <property type="entry name" value="PqqD"/>
    <property type="match status" value="1"/>
</dbReference>
<dbReference type="InterPro" id="IPR008792">
    <property type="entry name" value="PQQD"/>
</dbReference>
<dbReference type="Gene3D" id="1.10.10.1150">
    <property type="entry name" value="Coenzyme PQQ synthesis protein D (PqqD)"/>
    <property type="match status" value="1"/>
</dbReference>
<organism evidence="1 2">
    <name type="scientific">Prosthecomicrobium pneumaticum</name>
    <dbReference type="NCBI Taxonomy" id="81895"/>
    <lineage>
        <taxon>Bacteria</taxon>
        <taxon>Pseudomonadati</taxon>
        <taxon>Pseudomonadota</taxon>
        <taxon>Alphaproteobacteria</taxon>
        <taxon>Hyphomicrobiales</taxon>
        <taxon>Kaistiaceae</taxon>
        <taxon>Prosthecomicrobium</taxon>
    </lineage>
</organism>
<evidence type="ECO:0000313" key="1">
    <source>
        <dbReference type="EMBL" id="MBB5754425.1"/>
    </source>
</evidence>
<comment type="caution">
    <text evidence="1">The sequence shown here is derived from an EMBL/GenBank/DDBJ whole genome shotgun (WGS) entry which is preliminary data.</text>
</comment>
<dbReference type="AlphaFoldDB" id="A0A7W9FPJ1"/>
<sequence>MHDETSVLTLSPAASFQSLGNGAVVLMADSGQLYSANETMEAFLALLDGRRTLGAVIDAMLSDFEVEREILAADILDLAGELAAEGIVVTAGEAG</sequence>
<dbReference type="EMBL" id="JACHOO010000008">
    <property type="protein sequence ID" value="MBB5754425.1"/>
    <property type="molecule type" value="Genomic_DNA"/>
</dbReference>
<accession>A0A7W9FPJ1</accession>
<gene>
    <name evidence="1" type="ORF">GGQ63_003511</name>
</gene>